<dbReference type="Proteomes" id="UP000019335">
    <property type="component" value="Chromosome 13"/>
</dbReference>
<dbReference type="AlphaFoldDB" id="W7TMQ2"/>
<accession>W7TMQ2</accession>
<evidence type="ECO:0000313" key="2">
    <source>
        <dbReference type="EMBL" id="EWM24788.1"/>
    </source>
</evidence>
<sequence>MCTCLFLLESQRNFPPVDRRAGSWAGIEPKSLLCGEGRTRRGREEERKGEREGRRDRGWGRRGRGVWGPWRQCPGKCVLLLMVACFGLGPDARGGGRVSLLVAAPAVCSPRPARAMPFRYR</sequence>
<reference evidence="2 3" key="1">
    <citation type="journal article" date="2014" name="Mol. Plant">
        <title>Chromosome Scale Genome Assembly and Transcriptome Profiling of Nannochloropsis gaditana in Nitrogen Depletion.</title>
        <authorList>
            <person name="Corteggiani Carpinelli E."/>
            <person name="Telatin A."/>
            <person name="Vitulo N."/>
            <person name="Forcato C."/>
            <person name="D'Angelo M."/>
            <person name="Schiavon R."/>
            <person name="Vezzi A."/>
            <person name="Giacometti G.M."/>
            <person name="Morosinotto T."/>
            <person name="Valle G."/>
        </authorList>
    </citation>
    <scope>NUCLEOTIDE SEQUENCE [LARGE SCALE GENOMIC DNA]</scope>
    <source>
        <strain evidence="2 3">B-31</strain>
    </source>
</reference>
<evidence type="ECO:0000256" key="1">
    <source>
        <dbReference type="SAM" id="MobiDB-lite"/>
    </source>
</evidence>
<feature type="region of interest" description="Disordered" evidence="1">
    <location>
        <begin position="35"/>
        <end position="62"/>
    </location>
</feature>
<protein>
    <submittedName>
        <fullName evidence="2">Uncharacterized protein</fullName>
    </submittedName>
</protein>
<comment type="caution">
    <text evidence="2">The sequence shown here is derived from an EMBL/GenBank/DDBJ whole genome shotgun (WGS) entry which is preliminary data.</text>
</comment>
<dbReference type="EMBL" id="AZIL01001111">
    <property type="protein sequence ID" value="EWM24788.1"/>
    <property type="molecule type" value="Genomic_DNA"/>
</dbReference>
<gene>
    <name evidence="2" type="ORF">Naga_100725g1</name>
</gene>
<keyword evidence="3" id="KW-1185">Reference proteome</keyword>
<feature type="compositionally biased region" description="Basic and acidic residues" evidence="1">
    <location>
        <begin position="37"/>
        <end position="59"/>
    </location>
</feature>
<name>W7TMQ2_9STRA</name>
<evidence type="ECO:0000313" key="3">
    <source>
        <dbReference type="Proteomes" id="UP000019335"/>
    </source>
</evidence>
<organism evidence="2 3">
    <name type="scientific">Nannochloropsis gaditana</name>
    <dbReference type="NCBI Taxonomy" id="72520"/>
    <lineage>
        <taxon>Eukaryota</taxon>
        <taxon>Sar</taxon>
        <taxon>Stramenopiles</taxon>
        <taxon>Ochrophyta</taxon>
        <taxon>Eustigmatophyceae</taxon>
        <taxon>Eustigmatales</taxon>
        <taxon>Monodopsidaceae</taxon>
        <taxon>Nannochloropsis</taxon>
    </lineage>
</organism>
<proteinExistence type="predicted"/>